<feature type="transmembrane region" description="Helical" evidence="9">
    <location>
        <begin position="1352"/>
        <end position="1373"/>
    </location>
</feature>
<proteinExistence type="inferred from homology"/>
<dbReference type="InterPro" id="IPR017871">
    <property type="entry name" value="ABC_transporter-like_CS"/>
</dbReference>
<dbReference type="EMBL" id="MU860368">
    <property type="protein sequence ID" value="KAK4234448.1"/>
    <property type="molecule type" value="Genomic_DNA"/>
</dbReference>
<dbReference type="GO" id="GO:0005524">
    <property type="term" value="F:ATP binding"/>
    <property type="evidence" value="ECO:0007669"/>
    <property type="project" value="UniProtKB-KW"/>
</dbReference>
<keyword evidence="12" id="KW-1185">Reference proteome</keyword>
<feature type="transmembrane region" description="Helical" evidence="9">
    <location>
        <begin position="1199"/>
        <end position="1220"/>
    </location>
</feature>
<protein>
    <submittedName>
        <fullName evidence="11">ABC-2 type transporter-domain-containing protein</fullName>
    </submittedName>
</protein>
<dbReference type="InterPro" id="IPR034001">
    <property type="entry name" value="ABCG_PDR_1"/>
</dbReference>
<name>A0AAN7C305_9PEZI</name>
<dbReference type="Pfam" id="PF00005">
    <property type="entry name" value="ABC_tran"/>
    <property type="match status" value="2"/>
</dbReference>
<keyword evidence="8 9" id="KW-0472">Membrane</keyword>
<dbReference type="FunFam" id="3.40.50.300:FF:000054">
    <property type="entry name" value="ABC multidrug transporter atrF"/>
    <property type="match status" value="1"/>
</dbReference>
<dbReference type="PROSITE" id="PS00211">
    <property type="entry name" value="ABC_TRANSPORTER_1"/>
    <property type="match status" value="1"/>
</dbReference>
<feature type="transmembrane region" description="Helical" evidence="9">
    <location>
        <begin position="539"/>
        <end position="557"/>
    </location>
</feature>
<comment type="subcellular location">
    <subcellularLocation>
        <location evidence="1">Membrane</location>
        <topology evidence="1">Multi-pass membrane protein</topology>
    </subcellularLocation>
</comment>
<feature type="transmembrane region" description="Helical" evidence="9">
    <location>
        <begin position="1152"/>
        <end position="1179"/>
    </location>
</feature>
<dbReference type="InterPro" id="IPR043926">
    <property type="entry name" value="ABCG_dom"/>
</dbReference>
<feature type="transmembrane region" description="Helical" evidence="9">
    <location>
        <begin position="393"/>
        <end position="417"/>
    </location>
</feature>
<dbReference type="InterPro" id="IPR013525">
    <property type="entry name" value="ABC2_TM"/>
</dbReference>
<dbReference type="InterPro" id="IPR003439">
    <property type="entry name" value="ABC_transporter-like_ATP-bd"/>
</dbReference>
<gene>
    <name evidence="11" type="ORF">C8A03DRAFT_47223</name>
</gene>
<dbReference type="Pfam" id="PF01061">
    <property type="entry name" value="ABC2_membrane"/>
    <property type="match status" value="2"/>
</dbReference>
<feature type="domain" description="ABC transporter" evidence="10">
    <location>
        <begin position="56"/>
        <end position="298"/>
    </location>
</feature>
<dbReference type="InterPro" id="IPR010929">
    <property type="entry name" value="PDR_CDR_ABC"/>
</dbReference>
<evidence type="ECO:0000313" key="11">
    <source>
        <dbReference type="EMBL" id="KAK4234448.1"/>
    </source>
</evidence>
<dbReference type="GO" id="GO:0016020">
    <property type="term" value="C:membrane"/>
    <property type="evidence" value="ECO:0007669"/>
    <property type="project" value="UniProtKB-SubCell"/>
</dbReference>
<dbReference type="InterPro" id="IPR027417">
    <property type="entry name" value="P-loop_NTPase"/>
</dbReference>
<dbReference type="SMART" id="SM00382">
    <property type="entry name" value="AAA"/>
    <property type="match status" value="2"/>
</dbReference>
<keyword evidence="5" id="KW-0547">Nucleotide-binding</keyword>
<comment type="similarity">
    <text evidence="2">Belongs to the ABC transporter superfamily. ABCG family. PDR (TC 3.A.1.205) subfamily.</text>
</comment>
<evidence type="ECO:0000256" key="3">
    <source>
        <dbReference type="ARBA" id="ARBA00022448"/>
    </source>
</evidence>
<evidence type="ECO:0000256" key="1">
    <source>
        <dbReference type="ARBA" id="ARBA00004141"/>
    </source>
</evidence>
<dbReference type="PROSITE" id="PS50893">
    <property type="entry name" value="ABC_TRANSPORTER_2"/>
    <property type="match status" value="2"/>
</dbReference>
<accession>A0AAN7C305</accession>
<feature type="transmembrane region" description="Helical" evidence="9">
    <location>
        <begin position="1103"/>
        <end position="1122"/>
    </location>
</feature>
<evidence type="ECO:0000256" key="9">
    <source>
        <dbReference type="SAM" id="Phobius"/>
    </source>
</evidence>
<evidence type="ECO:0000256" key="2">
    <source>
        <dbReference type="ARBA" id="ARBA00006012"/>
    </source>
</evidence>
<dbReference type="Proteomes" id="UP001303760">
    <property type="component" value="Unassembled WGS sequence"/>
</dbReference>
<dbReference type="CDD" id="cd03233">
    <property type="entry name" value="ABCG_PDR_domain1"/>
    <property type="match status" value="1"/>
</dbReference>
<feature type="transmembrane region" description="Helical" evidence="9">
    <location>
        <begin position="1259"/>
        <end position="1279"/>
    </location>
</feature>
<keyword evidence="7 9" id="KW-1133">Transmembrane helix</keyword>
<feature type="transmembrane region" description="Helical" evidence="9">
    <location>
        <begin position="429"/>
        <end position="449"/>
    </location>
</feature>
<feature type="transmembrane region" description="Helical" evidence="9">
    <location>
        <begin position="642"/>
        <end position="663"/>
    </location>
</feature>
<dbReference type="Pfam" id="PF19055">
    <property type="entry name" value="ABC2_membrane_7"/>
    <property type="match status" value="1"/>
</dbReference>
<dbReference type="InterPro" id="IPR003593">
    <property type="entry name" value="AAA+_ATPase"/>
</dbReference>
<evidence type="ECO:0000256" key="8">
    <source>
        <dbReference type="ARBA" id="ARBA00023136"/>
    </source>
</evidence>
<reference evidence="11" key="1">
    <citation type="journal article" date="2023" name="Mol. Phylogenet. Evol.">
        <title>Genome-scale phylogeny and comparative genomics of the fungal order Sordariales.</title>
        <authorList>
            <person name="Hensen N."/>
            <person name="Bonometti L."/>
            <person name="Westerberg I."/>
            <person name="Brannstrom I.O."/>
            <person name="Guillou S."/>
            <person name="Cros-Aarteil S."/>
            <person name="Calhoun S."/>
            <person name="Haridas S."/>
            <person name="Kuo A."/>
            <person name="Mondo S."/>
            <person name="Pangilinan J."/>
            <person name="Riley R."/>
            <person name="LaButti K."/>
            <person name="Andreopoulos B."/>
            <person name="Lipzen A."/>
            <person name="Chen C."/>
            <person name="Yan M."/>
            <person name="Daum C."/>
            <person name="Ng V."/>
            <person name="Clum A."/>
            <person name="Steindorff A."/>
            <person name="Ohm R.A."/>
            <person name="Martin F."/>
            <person name="Silar P."/>
            <person name="Natvig D.O."/>
            <person name="Lalanne C."/>
            <person name="Gautier V."/>
            <person name="Ament-Velasquez S.L."/>
            <person name="Kruys A."/>
            <person name="Hutchinson M.I."/>
            <person name="Powell A.J."/>
            <person name="Barry K."/>
            <person name="Miller A.N."/>
            <person name="Grigoriev I.V."/>
            <person name="Debuchy R."/>
            <person name="Gladieux P."/>
            <person name="Hiltunen Thoren M."/>
            <person name="Johannesson H."/>
        </authorList>
    </citation>
    <scope>NUCLEOTIDE SEQUENCE</scope>
    <source>
        <strain evidence="11">CBS 532.94</strain>
    </source>
</reference>
<sequence>MEKAVTLANWLNIKQQHSLLCVGVSFRRLCCHGFASSEASRYQSTVTSWALAIPKFVVSLVTRRPRQKVRILHGFDGLVKSGEMLLVLGRPGSGCSTFLKTLAGDTHGFYADTEAINYQGIPYRKMHTQFKGECLYLAELDLHFPELTLGETLTFAASARRTTLGHDSVGVARTAASLFYLDGAFDTKVGNAMIRGLSGGEKKRASIAEAFLSGAQFQCWDNSTRGLDSSTALRFIRLLRQCTDALRSTVVMSIYQASEDMYQQFDKVTLLYEGRQIFFGPVESAAEYFIRLGFVRPSRATTADFLTSLTNPAERMVREGFEHTAPRTPDEFADAWRNSDEARALLMEIDAFNAEHRSSNDLLRRQTSTYTVSLYQQICMCLARSFIRMRNNLAPVISGMAGQMVLAIIIGSVYYKLEPTTANFEQRAILLYFGLMLNAFSPAFEIYNIRAQRPIIEKQARYTLYHPAADAVASYLSELPNKLATSVVTNIPLYFMTNLRRAADGFFVFWFVTFVCTLTMSMFFRMLGSLSRTLEETMAPVSTLVMLFVMYAGYVIPPGYMVPWLGWVRWINPVYYAYEALMVNEFDGRVFPCTTVVPEGPQYTQGGMEGRVCSAIGAVPGAQDVQGAAYLALKFGYVRSHLWRNLGILVSIMFIFGAIHLLATELIPARRSRGEVLLFKRRGGRRKRIPEADQETGNVTNFSQDTSIVESVKGDHSGADGKVKATVETIQVQSSVFHWTGLGYDIKAKDGIRCILNDIDGWVKPGTLTALMGVTGAGKTTLLDVLADRAAAGQISGEVFIDGKPREESFGRRIGYVQQDDIHMPTATVREALEFSALLRQSSNRSDKEKLAYVDHVLDLLEMTAYADAVVGVPGEGLNVEQRKRLTIAVEMVARPELLLFLDEPTSGLDSQTAWSICRLLRKLADNGQAVLCTIHQPSSQLFQMFDRLLLLGKGGHELYFGEIGPAASTLISYFESNGAPPCPPGANPAEWMVEVTRASATDTRQEAKAVGIDWSQTWSQSPQKEEVRQQLAELKATLSHRPDTQRVHHRGEHAASLPRQLAIVLARAFRNYWRDPLYLYSRFGLCIGVSLVNGLSFQNSPLTIQGLTNLVFSVFIVTQVFSNVNQQVIPRFADHRALFEARERRDRSYSWAVFVASSVLVEAFWQTLVAVCVFAVWYYPTGMWRNSSDGLGAGERAALVFCLVWMFCLWMTTLSHAMGAGMEHPETSVNLAVLLYWLSLVFCGVLVPPSALPRFWVFMWRVVPLTYLVNGLAVAGLVDTRVSCSAVEMLHIDLPRGATTCGAYLEPYLRMAGGYLANLEAAADCRYCPVSDTNAILKAFSMRLDGPWRNVGLMAVYVVFNVLAAFALYWLGRVPSKSKKLV</sequence>
<dbReference type="GO" id="GO:0140359">
    <property type="term" value="F:ABC-type transporter activity"/>
    <property type="evidence" value="ECO:0007669"/>
    <property type="project" value="InterPro"/>
</dbReference>
<feature type="transmembrane region" description="Helical" evidence="9">
    <location>
        <begin position="1232"/>
        <end position="1253"/>
    </location>
</feature>
<keyword evidence="6" id="KW-0067">ATP-binding</keyword>
<evidence type="ECO:0000259" key="10">
    <source>
        <dbReference type="PROSITE" id="PS50893"/>
    </source>
</evidence>
<evidence type="ECO:0000256" key="7">
    <source>
        <dbReference type="ARBA" id="ARBA00022989"/>
    </source>
</evidence>
<evidence type="ECO:0000313" key="12">
    <source>
        <dbReference type="Proteomes" id="UP001303760"/>
    </source>
</evidence>
<comment type="caution">
    <text evidence="11">The sequence shown here is derived from an EMBL/GenBank/DDBJ whole genome shotgun (WGS) entry which is preliminary data.</text>
</comment>
<dbReference type="CDD" id="cd03232">
    <property type="entry name" value="ABCG_PDR_domain2"/>
    <property type="match status" value="1"/>
</dbReference>
<reference evidence="11" key="2">
    <citation type="submission" date="2023-05" db="EMBL/GenBank/DDBJ databases">
        <authorList>
            <consortium name="Lawrence Berkeley National Laboratory"/>
            <person name="Steindorff A."/>
            <person name="Hensen N."/>
            <person name="Bonometti L."/>
            <person name="Westerberg I."/>
            <person name="Brannstrom I.O."/>
            <person name="Guillou S."/>
            <person name="Cros-Aarteil S."/>
            <person name="Calhoun S."/>
            <person name="Haridas S."/>
            <person name="Kuo A."/>
            <person name="Mondo S."/>
            <person name="Pangilinan J."/>
            <person name="Riley R."/>
            <person name="Labutti K."/>
            <person name="Andreopoulos B."/>
            <person name="Lipzen A."/>
            <person name="Chen C."/>
            <person name="Yanf M."/>
            <person name="Daum C."/>
            <person name="Ng V."/>
            <person name="Clum A."/>
            <person name="Ohm R."/>
            <person name="Martin F."/>
            <person name="Silar P."/>
            <person name="Natvig D."/>
            <person name="Lalanne C."/>
            <person name="Gautier V."/>
            <person name="Ament-Velasquez S.L."/>
            <person name="Kruys A."/>
            <person name="Hutchinson M.I."/>
            <person name="Powell A.J."/>
            <person name="Barry K."/>
            <person name="Miller A.N."/>
            <person name="Grigoriev I.V."/>
            <person name="Debuchy R."/>
            <person name="Gladieux P."/>
            <person name="Thoren M.H."/>
            <person name="Johannesson H."/>
        </authorList>
    </citation>
    <scope>NUCLEOTIDE SEQUENCE</scope>
    <source>
        <strain evidence="11">CBS 532.94</strain>
    </source>
</reference>
<dbReference type="SUPFAM" id="SSF52540">
    <property type="entry name" value="P-loop containing nucleoside triphosphate hydrolases"/>
    <property type="match status" value="2"/>
</dbReference>
<dbReference type="PANTHER" id="PTHR19241">
    <property type="entry name" value="ATP-BINDING CASSETTE TRANSPORTER"/>
    <property type="match status" value="1"/>
</dbReference>
<evidence type="ECO:0000256" key="5">
    <source>
        <dbReference type="ARBA" id="ARBA00022741"/>
    </source>
</evidence>
<dbReference type="Pfam" id="PF06422">
    <property type="entry name" value="PDR_CDR"/>
    <property type="match status" value="1"/>
</dbReference>
<evidence type="ECO:0000256" key="4">
    <source>
        <dbReference type="ARBA" id="ARBA00022692"/>
    </source>
</evidence>
<keyword evidence="3" id="KW-0813">Transport</keyword>
<dbReference type="Gene3D" id="3.40.50.300">
    <property type="entry name" value="P-loop containing nucleotide triphosphate hydrolases"/>
    <property type="match status" value="2"/>
</dbReference>
<organism evidence="11 12">
    <name type="scientific">Achaetomium macrosporum</name>
    <dbReference type="NCBI Taxonomy" id="79813"/>
    <lineage>
        <taxon>Eukaryota</taxon>
        <taxon>Fungi</taxon>
        <taxon>Dikarya</taxon>
        <taxon>Ascomycota</taxon>
        <taxon>Pezizomycotina</taxon>
        <taxon>Sordariomycetes</taxon>
        <taxon>Sordariomycetidae</taxon>
        <taxon>Sordariales</taxon>
        <taxon>Chaetomiaceae</taxon>
        <taxon>Achaetomium</taxon>
    </lineage>
</organism>
<feature type="domain" description="ABC transporter" evidence="10">
    <location>
        <begin position="730"/>
        <end position="979"/>
    </location>
</feature>
<evidence type="ECO:0000256" key="6">
    <source>
        <dbReference type="ARBA" id="ARBA00022840"/>
    </source>
</evidence>
<dbReference type="InterPro" id="IPR034003">
    <property type="entry name" value="ABCG_PDR_2"/>
</dbReference>
<dbReference type="GO" id="GO:0016887">
    <property type="term" value="F:ATP hydrolysis activity"/>
    <property type="evidence" value="ECO:0007669"/>
    <property type="project" value="InterPro"/>
</dbReference>
<feature type="transmembrane region" description="Helical" evidence="9">
    <location>
        <begin position="506"/>
        <end position="527"/>
    </location>
</feature>
<keyword evidence="4 9" id="KW-0812">Transmembrane</keyword>